<dbReference type="PRINTS" id="PR01543">
    <property type="entry name" value="ANATRNSFRASE"/>
</dbReference>
<dbReference type="Gene3D" id="3.30.2140.10">
    <property type="entry name" value="Arylamine N-acetyltransferase"/>
    <property type="match status" value="1"/>
</dbReference>
<reference evidence="3 4" key="1">
    <citation type="journal article" date="2022" name="Res Sq">
        <title>Evolution of multicellular longitudinally dividing oral cavity symbionts (Neisseriaceae).</title>
        <authorList>
            <person name="Nyongesa S."/>
            <person name="Weber P."/>
            <person name="Bernet E."/>
            <person name="Pullido F."/>
            <person name="Nieckarz M."/>
            <person name="Delaby M."/>
            <person name="Nieves C."/>
            <person name="Viehboeck T."/>
            <person name="Krause N."/>
            <person name="Rivera-Millot A."/>
            <person name="Nakamura A."/>
            <person name="Vischer N."/>
            <person name="VanNieuwenhze M."/>
            <person name="Brun Y."/>
            <person name="Cava F."/>
            <person name="Bulgheresi S."/>
            <person name="Veyrier F."/>
        </authorList>
    </citation>
    <scope>NUCLEOTIDE SEQUENCE [LARGE SCALE GENOMIC DNA]</scope>
    <source>
        <strain evidence="3 4">SN4</strain>
    </source>
</reference>
<evidence type="ECO:0000313" key="4">
    <source>
        <dbReference type="Proteomes" id="UP000832011"/>
    </source>
</evidence>
<dbReference type="EMBL" id="CP091511">
    <property type="protein sequence ID" value="UOO90194.1"/>
    <property type="molecule type" value="Genomic_DNA"/>
</dbReference>
<dbReference type="RefSeq" id="WP_058355911.1">
    <property type="nucleotide sequence ID" value="NZ_CABKVG010000008.1"/>
</dbReference>
<dbReference type="InterPro" id="IPR001447">
    <property type="entry name" value="Arylamine_N-AcTrfase"/>
</dbReference>
<dbReference type="Pfam" id="PF00797">
    <property type="entry name" value="Acetyltransf_2"/>
    <property type="match status" value="1"/>
</dbReference>
<gene>
    <name evidence="3" type="ORF">LVJ82_04185</name>
</gene>
<sequence>METISFDAYLAQLMPQPAPVVNLETLSALQLAHISTFAFQSLSTVLHQDIQLDADALYQKIVVGHQGGYCFELNGLFLRLLQHLGFEARAITGRVVHDNNPALAHARTHMALLVSLYGQAYLVDVGFGGLVPTAPLQLLNPEAQATPHGLYRIQNIGNEFVLSVQMGDEWRMLYAFDLQKVNDIDLEVANWFVATHPKSPFRTRLMAARTEPNGKRHALLNTRYSIHTLGQPSEQHLLHNADEVLQLLKQVFKINVPTSAQVHDGVRKFLKQLPPTP</sequence>
<dbReference type="PANTHER" id="PTHR11786">
    <property type="entry name" value="N-HYDROXYARYLAMINE O-ACETYLTRANSFERASE"/>
    <property type="match status" value="1"/>
</dbReference>
<organism evidence="3 4">
    <name type="scientific">Vitreoscilla massiliensis</name>
    <dbReference type="NCBI Taxonomy" id="1689272"/>
    <lineage>
        <taxon>Bacteria</taxon>
        <taxon>Pseudomonadati</taxon>
        <taxon>Pseudomonadota</taxon>
        <taxon>Betaproteobacteria</taxon>
        <taxon>Neisseriales</taxon>
        <taxon>Neisseriaceae</taxon>
        <taxon>Vitreoscilla</taxon>
    </lineage>
</organism>
<proteinExistence type="inferred from homology"/>
<dbReference type="PANTHER" id="PTHR11786:SF0">
    <property type="entry name" value="ARYLAMINE N-ACETYLTRANSFERASE 4-RELATED"/>
    <property type="match status" value="1"/>
</dbReference>
<evidence type="ECO:0000313" key="3">
    <source>
        <dbReference type="EMBL" id="UOO90194.1"/>
    </source>
</evidence>
<accession>A0ABY4E3W4</accession>
<name>A0ABY4E3W4_9NEIS</name>
<comment type="similarity">
    <text evidence="1 2">Belongs to the arylamine N-acetyltransferase family.</text>
</comment>
<dbReference type="InterPro" id="IPR038765">
    <property type="entry name" value="Papain-like_cys_pep_sf"/>
</dbReference>
<dbReference type="Gene3D" id="2.40.128.150">
    <property type="entry name" value="Cysteine proteinases"/>
    <property type="match status" value="1"/>
</dbReference>
<evidence type="ECO:0000256" key="2">
    <source>
        <dbReference type="RuleBase" id="RU003452"/>
    </source>
</evidence>
<dbReference type="Proteomes" id="UP000832011">
    <property type="component" value="Chromosome"/>
</dbReference>
<evidence type="ECO:0000256" key="1">
    <source>
        <dbReference type="ARBA" id="ARBA00006547"/>
    </source>
</evidence>
<keyword evidence="4" id="KW-1185">Reference proteome</keyword>
<protein>
    <submittedName>
        <fullName evidence="3">Arylamine N-acetyltransferase</fullName>
    </submittedName>
</protein>
<dbReference type="SUPFAM" id="SSF54001">
    <property type="entry name" value="Cysteine proteinases"/>
    <property type="match status" value="1"/>
</dbReference>